<evidence type="ECO:0000256" key="1">
    <source>
        <dbReference type="SAM" id="MobiDB-lite"/>
    </source>
</evidence>
<feature type="region of interest" description="Disordered" evidence="1">
    <location>
        <begin position="63"/>
        <end position="87"/>
    </location>
</feature>
<reference evidence="2 3" key="1">
    <citation type="submission" date="2024-09" db="EMBL/GenBank/DDBJ databases">
        <authorList>
            <person name="Sun Q."/>
            <person name="Mori K."/>
        </authorList>
    </citation>
    <scope>NUCLEOTIDE SEQUENCE [LARGE SCALE GENOMIC DNA]</scope>
    <source>
        <strain evidence="2 3">JCM 9626</strain>
    </source>
</reference>
<name>A0ABV5KC41_9ACTN</name>
<organism evidence="2 3">
    <name type="scientific">Nocardioides plantarum</name>
    <dbReference type="NCBI Taxonomy" id="29299"/>
    <lineage>
        <taxon>Bacteria</taxon>
        <taxon>Bacillati</taxon>
        <taxon>Actinomycetota</taxon>
        <taxon>Actinomycetes</taxon>
        <taxon>Propionibacteriales</taxon>
        <taxon>Nocardioidaceae</taxon>
        <taxon>Nocardioides</taxon>
    </lineage>
</organism>
<proteinExistence type="predicted"/>
<gene>
    <name evidence="2" type="ORF">ACFFRI_14735</name>
</gene>
<feature type="compositionally biased region" description="Basic and acidic residues" evidence="1">
    <location>
        <begin position="67"/>
        <end position="80"/>
    </location>
</feature>
<accession>A0ABV5KC41</accession>
<comment type="caution">
    <text evidence="2">The sequence shown here is derived from an EMBL/GenBank/DDBJ whole genome shotgun (WGS) entry which is preliminary data.</text>
</comment>
<keyword evidence="3" id="KW-1185">Reference proteome</keyword>
<evidence type="ECO:0000313" key="2">
    <source>
        <dbReference type="EMBL" id="MFB9314309.1"/>
    </source>
</evidence>
<dbReference type="EMBL" id="JBHMDG010000017">
    <property type="protein sequence ID" value="MFB9314309.1"/>
    <property type="molecule type" value="Genomic_DNA"/>
</dbReference>
<sequence>MAEPITTCRVCGYDWGEPPWGVGNDAATFWICPCCEVEAGYEDNSPASTRAYRAEWLAKGAPWSDPDEAHDGLSTEERLTHVPPGFE</sequence>
<evidence type="ECO:0000313" key="3">
    <source>
        <dbReference type="Proteomes" id="UP001589750"/>
    </source>
</evidence>
<protein>
    <submittedName>
        <fullName evidence="2">Uncharacterized protein</fullName>
    </submittedName>
</protein>
<dbReference type="Proteomes" id="UP001589750">
    <property type="component" value="Unassembled WGS sequence"/>
</dbReference>
<dbReference type="RefSeq" id="WP_140009446.1">
    <property type="nucleotide sequence ID" value="NZ_JBHMDG010000017.1"/>
</dbReference>